<feature type="domain" description="MATH" evidence="2">
    <location>
        <begin position="111"/>
        <end position="240"/>
    </location>
</feature>
<dbReference type="PANTHER" id="PTHR46162">
    <property type="entry name" value="TRAF-LIKE FAMILY PROTEIN"/>
    <property type="match status" value="1"/>
</dbReference>
<comment type="caution">
    <text evidence="3">The sequence shown here is derived from an EMBL/GenBank/DDBJ whole genome shotgun (WGS) entry which is preliminary data.</text>
</comment>
<accession>A0A9D4XQ36</accession>
<dbReference type="PANTHER" id="PTHR46162:SF2">
    <property type="entry name" value="ANKYRIN REPEAT-CONTAINING PROTEIN-RELATED"/>
    <property type="match status" value="1"/>
</dbReference>
<dbReference type="Gramene" id="Psat03G0101300-T3">
    <property type="protein sequence ID" value="KAI5425054.1"/>
    <property type="gene ID" value="KIW84_031013"/>
</dbReference>
<reference evidence="3 4" key="1">
    <citation type="journal article" date="2022" name="Nat. Genet.">
        <title>Improved pea reference genome and pan-genome highlight genomic features and evolutionary characteristics.</title>
        <authorList>
            <person name="Yang T."/>
            <person name="Liu R."/>
            <person name="Luo Y."/>
            <person name="Hu S."/>
            <person name="Wang D."/>
            <person name="Wang C."/>
            <person name="Pandey M.K."/>
            <person name="Ge S."/>
            <person name="Xu Q."/>
            <person name="Li N."/>
            <person name="Li G."/>
            <person name="Huang Y."/>
            <person name="Saxena R.K."/>
            <person name="Ji Y."/>
            <person name="Li M."/>
            <person name="Yan X."/>
            <person name="He Y."/>
            <person name="Liu Y."/>
            <person name="Wang X."/>
            <person name="Xiang C."/>
            <person name="Varshney R.K."/>
            <person name="Ding H."/>
            <person name="Gao S."/>
            <person name="Zong X."/>
        </authorList>
    </citation>
    <scope>NUCLEOTIDE SEQUENCE [LARGE SCALE GENOMIC DNA]</scope>
    <source>
        <strain evidence="3 4">cv. Zhongwan 6</strain>
    </source>
</reference>
<dbReference type="SUPFAM" id="SSF49599">
    <property type="entry name" value="TRAF domain-like"/>
    <property type="match status" value="1"/>
</dbReference>
<evidence type="ECO:0000313" key="3">
    <source>
        <dbReference type="EMBL" id="KAI5425054.1"/>
    </source>
</evidence>
<evidence type="ECO:0000259" key="2">
    <source>
        <dbReference type="PROSITE" id="PS50144"/>
    </source>
</evidence>
<feature type="compositionally biased region" description="Polar residues" evidence="1">
    <location>
        <begin position="46"/>
        <end position="62"/>
    </location>
</feature>
<organism evidence="3 4">
    <name type="scientific">Pisum sativum</name>
    <name type="common">Garden pea</name>
    <name type="synonym">Lathyrus oleraceus</name>
    <dbReference type="NCBI Taxonomy" id="3888"/>
    <lineage>
        <taxon>Eukaryota</taxon>
        <taxon>Viridiplantae</taxon>
        <taxon>Streptophyta</taxon>
        <taxon>Embryophyta</taxon>
        <taxon>Tracheophyta</taxon>
        <taxon>Spermatophyta</taxon>
        <taxon>Magnoliopsida</taxon>
        <taxon>eudicotyledons</taxon>
        <taxon>Gunneridae</taxon>
        <taxon>Pentapetalae</taxon>
        <taxon>rosids</taxon>
        <taxon>fabids</taxon>
        <taxon>Fabales</taxon>
        <taxon>Fabaceae</taxon>
        <taxon>Papilionoideae</taxon>
        <taxon>50 kb inversion clade</taxon>
        <taxon>NPAAA clade</taxon>
        <taxon>Hologalegina</taxon>
        <taxon>IRL clade</taxon>
        <taxon>Fabeae</taxon>
        <taxon>Lathyrus</taxon>
    </lineage>
</organism>
<dbReference type="InterPro" id="IPR002083">
    <property type="entry name" value="MATH/TRAF_dom"/>
</dbReference>
<gene>
    <name evidence="3" type="ORF">KIW84_031013</name>
</gene>
<dbReference type="InterPro" id="IPR008974">
    <property type="entry name" value="TRAF-like"/>
</dbReference>
<dbReference type="EMBL" id="JAMSHJ010000003">
    <property type="protein sequence ID" value="KAI5425054.1"/>
    <property type="molecule type" value="Genomic_DNA"/>
</dbReference>
<dbReference type="Pfam" id="PF22486">
    <property type="entry name" value="MATH_2"/>
    <property type="match status" value="1"/>
</dbReference>
<dbReference type="Proteomes" id="UP001058974">
    <property type="component" value="Chromosome 3"/>
</dbReference>
<evidence type="ECO:0000313" key="4">
    <source>
        <dbReference type="Proteomes" id="UP001058974"/>
    </source>
</evidence>
<dbReference type="SMART" id="SM00061">
    <property type="entry name" value="MATH"/>
    <property type="match status" value="1"/>
</dbReference>
<keyword evidence="4" id="KW-1185">Reference proteome</keyword>
<proteinExistence type="predicted"/>
<dbReference type="PROSITE" id="PS50144">
    <property type="entry name" value="MATH"/>
    <property type="match status" value="1"/>
</dbReference>
<dbReference type="CDD" id="cd00121">
    <property type="entry name" value="MATH"/>
    <property type="match status" value="1"/>
</dbReference>
<evidence type="ECO:0000256" key="1">
    <source>
        <dbReference type="SAM" id="MobiDB-lite"/>
    </source>
</evidence>
<protein>
    <recommendedName>
        <fullName evidence="2">MATH domain-containing protein</fullName>
    </recommendedName>
</protein>
<dbReference type="Gene3D" id="2.60.210.10">
    <property type="entry name" value="Apoptosis, Tumor Necrosis Factor Receptor Associated Protein 2, Chain A"/>
    <property type="match status" value="1"/>
</dbReference>
<dbReference type="AlphaFoldDB" id="A0A9D4XQ36"/>
<sequence>MIRSRDVIFNERVMYKDKHDAGASNSKPSEPVYADVDDVLERPTVDSPQPEESTEPGNVQQSDRTKHSTPAPKLRRSSRVPVPNRKYMSYMLLTDGGEPEDYAEACRKAPPSHYTFKIQSFSLLSKASIEKCVSEEFEAGGHKWKLLLYPNGVVEGKGVCVSLFLALDASTLPANTKLVVDCTLRAKDQISGQNAQRKFNRKFSSSNLVWGSRLFLTLTKLKNPNNGFLVEDTCIFEVEFLVVGLLTPRSD</sequence>
<name>A0A9D4XQ36_PEA</name>
<feature type="region of interest" description="Disordered" evidence="1">
    <location>
        <begin position="16"/>
        <end position="80"/>
    </location>
</feature>